<dbReference type="Pfam" id="PF03886">
    <property type="entry name" value="ABC_trans_aux"/>
    <property type="match status" value="1"/>
</dbReference>
<dbReference type="Proteomes" id="UP000437638">
    <property type="component" value="Unassembled WGS sequence"/>
</dbReference>
<protein>
    <recommendedName>
        <fullName evidence="1">ABC-type transport auxiliary lipoprotein component domain-containing protein</fullName>
    </recommendedName>
</protein>
<reference evidence="2 3" key="1">
    <citation type="submission" date="2019-12" db="EMBL/GenBank/DDBJ databases">
        <title>Halomonas rutogse sp. nov. isolated from two lakes on Tibetan Plateau.</title>
        <authorList>
            <person name="Gao P."/>
        </authorList>
    </citation>
    <scope>NUCLEOTIDE SEQUENCE [LARGE SCALE GENOMIC DNA]</scope>
    <source>
        <strain evidence="2 3">ZH2S</strain>
    </source>
</reference>
<dbReference type="EMBL" id="WTKP01000006">
    <property type="protein sequence ID" value="MWJ28462.1"/>
    <property type="molecule type" value="Genomic_DNA"/>
</dbReference>
<comment type="caution">
    <text evidence="2">The sequence shown here is derived from an EMBL/GenBank/DDBJ whole genome shotgun (WGS) entry which is preliminary data.</text>
</comment>
<dbReference type="Gene3D" id="3.40.50.10610">
    <property type="entry name" value="ABC-type transport auxiliary lipoprotein component"/>
    <property type="match status" value="1"/>
</dbReference>
<evidence type="ECO:0000313" key="3">
    <source>
        <dbReference type="Proteomes" id="UP000437638"/>
    </source>
</evidence>
<sequence length="197" mass="21137">MPRPLLACITVLAVSGCTVLPEQESLTLYRLPASSIGEAPSSLGAVTLGVETPEAGRLLGSERIVVFPEPLVVSVYEGAHWHDDAPVLVQQRLIEALQESGLFASVSSGKLPTDYTLLSELRSFQSEYIQGHPEARLQLDVKLLDAKRQAVASRSLSASARAESVEIPQVVAAFGEAGDELSRKLISWLHGELANQP</sequence>
<dbReference type="AlphaFoldDB" id="A0A7X3H0V2"/>
<accession>A0A7X3H0V2</accession>
<dbReference type="SUPFAM" id="SSF159594">
    <property type="entry name" value="XCC0632-like"/>
    <property type="match status" value="1"/>
</dbReference>
<organism evidence="2 3">
    <name type="scientific">Vreelandella zhuhanensis</name>
    <dbReference type="NCBI Taxonomy" id="2684210"/>
    <lineage>
        <taxon>Bacteria</taxon>
        <taxon>Pseudomonadati</taxon>
        <taxon>Pseudomonadota</taxon>
        <taxon>Gammaproteobacteria</taxon>
        <taxon>Oceanospirillales</taxon>
        <taxon>Halomonadaceae</taxon>
        <taxon>Vreelandella</taxon>
    </lineage>
</organism>
<evidence type="ECO:0000313" key="2">
    <source>
        <dbReference type="EMBL" id="MWJ28462.1"/>
    </source>
</evidence>
<feature type="domain" description="ABC-type transport auxiliary lipoprotein component" evidence="1">
    <location>
        <begin position="29"/>
        <end position="184"/>
    </location>
</feature>
<dbReference type="InterPro" id="IPR005586">
    <property type="entry name" value="ABC_trans_aux"/>
</dbReference>
<keyword evidence="3" id="KW-1185">Reference proteome</keyword>
<name>A0A7X3H0V2_9GAMM</name>
<dbReference type="PROSITE" id="PS51257">
    <property type="entry name" value="PROKAR_LIPOPROTEIN"/>
    <property type="match status" value="1"/>
</dbReference>
<proteinExistence type="predicted"/>
<gene>
    <name evidence="2" type="ORF">GPM19_09630</name>
</gene>
<evidence type="ECO:0000259" key="1">
    <source>
        <dbReference type="Pfam" id="PF03886"/>
    </source>
</evidence>